<evidence type="ECO:0000313" key="2">
    <source>
        <dbReference type="Proteomes" id="UP001500151"/>
    </source>
</evidence>
<accession>A0ABP6DVA4</accession>
<comment type="caution">
    <text evidence="1">The sequence shown here is derived from an EMBL/GenBank/DDBJ whole genome shotgun (WGS) entry which is preliminary data.</text>
</comment>
<dbReference type="EMBL" id="BAAASJ010000098">
    <property type="protein sequence ID" value="GAA2651517.1"/>
    <property type="molecule type" value="Genomic_DNA"/>
</dbReference>
<evidence type="ECO:0008006" key="3">
    <source>
        <dbReference type="Google" id="ProtNLM"/>
    </source>
</evidence>
<keyword evidence="2" id="KW-1185">Reference proteome</keyword>
<proteinExistence type="predicted"/>
<name>A0ABP6DVA4_9ACTN</name>
<sequence length="60" mass="6536">MEENRLRRKLEELAQGCPLPVKHTLVYAATDSPLLSALSMFGPSADRLPPRATITGSRTA</sequence>
<organism evidence="1 2">
    <name type="scientific">Streptomyces vastus</name>
    <dbReference type="NCBI Taxonomy" id="285451"/>
    <lineage>
        <taxon>Bacteria</taxon>
        <taxon>Bacillati</taxon>
        <taxon>Actinomycetota</taxon>
        <taxon>Actinomycetes</taxon>
        <taxon>Kitasatosporales</taxon>
        <taxon>Streptomycetaceae</taxon>
        <taxon>Streptomyces</taxon>
    </lineage>
</organism>
<protein>
    <recommendedName>
        <fullName evidence="3">HTH hxlR-type domain-containing protein</fullName>
    </recommendedName>
</protein>
<gene>
    <name evidence="1" type="ORF">GCM10010307_61460</name>
</gene>
<evidence type="ECO:0000313" key="1">
    <source>
        <dbReference type="EMBL" id="GAA2651517.1"/>
    </source>
</evidence>
<reference evidence="2" key="1">
    <citation type="journal article" date="2019" name="Int. J. Syst. Evol. Microbiol.">
        <title>The Global Catalogue of Microorganisms (GCM) 10K type strain sequencing project: providing services to taxonomists for standard genome sequencing and annotation.</title>
        <authorList>
            <consortium name="The Broad Institute Genomics Platform"/>
            <consortium name="The Broad Institute Genome Sequencing Center for Infectious Disease"/>
            <person name="Wu L."/>
            <person name="Ma J."/>
        </authorList>
    </citation>
    <scope>NUCLEOTIDE SEQUENCE [LARGE SCALE GENOMIC DNA]</scope>
    <source>
        <strain evidence="2">JCM 4524</strain>
    </source>
</reference>
<dbReference type="Proteomes" id="UP001500151">
    <property type="component" value="Unassembled WGS sequence"/>
</dbReference>